<comment type="caution">
    <text evidence="9">The sequence shown here is derived from an EMBL/GenBank/DDBJ whole genome shotgun (WGS) entry which is preliminary data.</text>
</comment>
<evidence type="ECO:0000256" key="8">
    <source>
        <dbReference type="RuleBase" id="RU364100"/>
    </source>
</evidence>
<organism evidence="9 10">
    <name type="scientific">Ferrimonas pelagia</name>
    <dbReference type="NCBI Taxonomy" id="1177826"/>
    <lineage>
        <taxon>Bacteria</taxon>
        <taxon>Pseudomonadati</taxon>
        <taxon>Pseudomonadota</taxon>
        <taxon>Gammaproteobacteria</taxon>
        <taxon>Alteromonadales</taxon>
        <taxon>Ferrimonadaceae</taxon>
        <taxon>Ferrimonas</taxon>
    </lineage>
</organism>
<dbReference type="PANTHER" id="PTHR13604:SF0">
    <property type="entry name" value="ABASIC SITE PROCESSING PROTEIN HMCES"/>
    <property type="match status" value="1"/>
</dbReference>
<evidence type="ECO:0000313" key="9">
    <source>
        <dbReference type="EMBL" id="GAA4877714.1"/>
    </source>
</evidence>
<dbReference type="EC" id="3.4.-.-" evidence="8"/>
<sequence>MCGQFAQEAVGYDLREQLGIDHGTLRLTPSARIRPTERISVVAVGSEGAECFAMDWGLVLDGLARPVINARGETLGQKPLFCEAFAQRRCLIPMTAWFEWRQEGRGKVGYRFARTGVFSVAGLWWPATQPGEAARVVMVTVSARAELQEYHGRMPLSLEAEAARQWLLSGPTALPEPLRTPIHIEPMITYGPRQENLF</sequence>
<dbReference type="InterPro" id="IPR003738">
    <property type="entry name" value="SRAP"/>
</dbReference>
<evidence type="ECO:0000256" key="7">
    <source>
        <dbReference type="ARBA" id="ARBA00023239"/>
    </source>
</evidence>
<dbReference type="PANTHER" id="PTHR13604">
    <property type="entry name" value="DC12-RELATED"/>
    <property type="match status" value="1"/>
</dbReference>
<keyword evidence="5" id="KW-0190">Covalent protein-DNA linkage</keyword>
<evidence type="ECO:0000256" key="5">
    <source>
        <dbReference type="ARBA" id="ARBA00023124"/>
    </source>
</evidence>
<evidence type="ECO:0000313" key="10">
    <source>
        <dbReference type="Proteomes" id="UP001499988"/>
    </source>
</evidence>
<keyword evidence="6" id="KW-0238">DNA-binding</keyword>
<reference evidence="10" key="1">
    <citation type="journal article" date="2019" name="Int. J. Syst. Evol. Microbiol.">
        <title>The Global Catalogue of Microorganisms (GCM) 10K type strain sequencing project: providing services to taxonomists for standard genome sequencing and annotation.</title>
        <authorList>
            <consortium name="The Broad Institute Genomics Platform"/>
            <consortium name="The Broad Institute Genome Sequencing Center for Infectious Disease"/>
            <person name="Wu L."/>
            <person name="Ma J."/>
        </authorList>
    </citation>
    <scope>NUCLEOTIDE SEQUENCE [LARGE SCALE GENOMIC DNA]</scope>
    <source>
        <strain evidence="10">JCM 18401</strain>
    </source>
</reference>
<evidence type="ECO:0000256" key="2">
    <source>
        <dbReference type="ARBA" id="ARBA00022670"/>
    </source>
</evidence>
<keyword evidence="10" id="KW-1185">Reference proteome</keyword>
<dbReference type="RefSeq" id="WP_345333790.1">
    <property type="nucleotide sequence ID" value="NZ_BAABJZ010000011.1"/>
</dbReference>
<evidence type="ECO:0000256" key="1">
    <source>
        <dbReference type="ARBA" id="ARBA00008136"/>
    </source>
</evidence>
<accession>A0ABP9EGK5</accession>
<dbReference type="Proteomes" id="UP001499988">
    <property type="component" value="Unassembled WGS sequence"/>
</dbReference>
<evidence type="ECO:0000256" key="6">
    <source>
        <dbReference type="ARBA" id="ARBA00023125"/>
    </source>
</evidence>
<dbReference type="Gene3D" id="3.90.1680.10">
    <property type="entry name" value="SOS response associated peptidase-like"/>
    <property type="match status" value="1"/>
</dbReference>
<evidence type="ECO:0000256" key="3">
    <source>
        <dbReference type="ARBA" id="ARBA00022763"/>
    </source>
</evidence>
<keyword evidence="4 8" id="KW-0378">Hydrolase</keyword>
<dbReference type="SUPFAM" id="SSF143081">
    <property type="entry name" value="BB1717-like"/>
    <property type="match status" value="1"/>
</dbReference>
<keyword evidence="3" id="KW-0227">DNA damage</keyword>
<gene>
    <name evidence="9" type="ORF">GCM10023333_08670</name>
</gene>
<dbReference type="Pfam" id="PF02586">
    <property type="entry name" value="SRAP"/>
    <property type="match status" value="1"/>
</dbReference>
<name>A0ABP9EGK5_9GAMM</name>
<evidence type="ECO:0000256" key="4">
    <source>
        <dbReference type="ARBA" id="ARBA00022801"/>
    </source>
</evidence>
<dbReference type="InterPro" id="IPR036590">
    <property type="entry name" value="SRAP-like"/>
</dbReference>
<keyword evidence="7" id="KW-0456">Lyase</keyword>
<proteinExistence type="inferred from homology"/>
<protein>
    <recommendedName>
        <fullName evidence="8">Abasic site processing protein</fullName>
        <ecNumber evidence="8">3.4.-.-</ecNumber>
    </recommendedName>
</protein>
<dbReference type="EMBL" id="BAABJZ010000011">
    <property type="protein sequence ID" value="GAA4877714.1"/>
    <property type="molecule type" value="Genomic_DNA"/>
</dbReference>
<comment type="similarity">
    <text evidence="1 8">Belongs to the SOS response-associated peptidase family.</text>
</comment>
<keyword evidence="2 8" id="KW-0645">Protease</keyword>